<dbReference type="AlphaFoldDB" id="S0FAF2"/>
<protein>
    <submittedName>
        <fullName evidence="2">Uncharacterized protein</fullName>
    </submittedName>
</protein>
<proteinExistence type="predicted"/>
<organism evidence="2 3">
    <name type="scientific">Phocaeicola coprophilus DSM 18228 = JCM 13818</name>
    <dbReference type="NCBI Taxonomy" id="547042"/>
    <lineage>
        <taxon>Bacteria</taxon>
        <taxon>Pseudomonadati</taxon>
        <taxon>Bacteroidota</taxon>
        <taxon>Bacteroidia</taxon>
        <taxon>Bacteroidales</taxon>
        <taxon>Bacteroidaceae</taxon>
        <taxon>Phocaeicola</taxon>
    </lineage>
</organism>
<dbReference type="HOGENOM" id="CLU_2520648_0_0_10"/>
<name>S0FAF2_9BACT</name>
<dbReference type="Proteomes" id="UP000014073">
    <property type="component" value="Unassembled WGS sequence"/>
</dbReference>
<reference evidence="2 3" key="1">
    <citation type="submission" date="2008-12" db="EMBL/GenBank/DDBJ databases">
        <authorList>
            <person name="Fulton L."/>
            <person name="Clifton S."/>
            <person name="Fulton B."/>
            <person name="Xu J."/>
            <person name="Minx P."/>
            <person name="Pepin K.H."/>
            <person name="Johnson M."/>
            <person name="Bhonagiri V."/>
            <person name="Nash W.E."/>
            <person name="Mardis E.R."/>
            <person name="Wilson R.K."/>
        </authorList>
    </citation>
    <scope>NUCLEOTIDE SEQUENCE [LARGE SCALE GENOMIC DNA]</scope>
    <source>
        <strain evidence="2 3">DSM 18228</strain>
    </source>
</reference>
<evidence type="ECO:0000313" key="3">
    <source>
        <dbReference type="Proteomes" id="UP000014073"/>
    </source>
</evidence>
<accession>S0FAF2</accession>
<keyword evidence="1" id="KW-0812">Transmembrane</keyword>
<dbReference type="EMBL" id="ACBW01000181">
    <property type="protein sequence ID" value="EEF77329.1"/>
    <property type="molecule type" value="Genomic_DNA"/>
</dbReference>
<evidence type="ECO:0000256" key="1">
    <source>
        <dbReference type="SAM" id="Phobius"/>
    </source>
</evidence>
<keyword evidence="1" id="KW-1133">Transmembrane helix</keyword>
<comment type="caution">
    <text evidence="2">The sequence shown here is derived from an EMBL/GenBank/DDBJ whole genome shotgun (WGS) entry which is preliminary data.</text>
</comment>
<evidence type="ECO:0000313" key="2">
    <source>
        <dbReference type="EMBL" id="EEF77329.1"/>
    </source>
</evidence>
<feature type="transmembrane region" description="Helical" evidence="1">
    <location>
        <begin position="20"/>
        <end position="37"/>
    </location>
</feature>
<sequence length="84" mass="10060">MDLLVKFNIHKFNSANWLTIYFKNKLFMYYSYLVYLFRKGDNLGIKRKEVSFITDKLSIDKLYKILVFKRLTVINISGSNHEAE</sequence>
<keyword evidence="3" id="KW-1185">Reference proteome</keyword>
<gene>
    <name evidence="2" type="ORF">BACCOPRO_02848</name>
</gene>
<keyword evidence="1" id="KW-0472">Membrane</keyword>